<keyword evidence="1" id="KW-0677">Repeat</keyword>
<reference evidence="6" key="2">
    <citation type="journal article" date="2021" name="Sci. Data">
        <title>Chromosome-scale genome sequencing, assembly and annotation of six genomes from subfamily Leishmaniinae.</title>
        <authorList>
            <person name="Almutairi H."/>
            <person name="Urbaniak M.D."/>
            <person name="Bates M.D."/>
            <person name="Jariyapan N."/>
            <person name="Kwakye-Nuako G."/>
            <person name="Thomaz Soccol V."/>
            <person name="Al-Salem W.S."/>
            <person name="Dillon R.J."/>
            <person name="Bates P.A."/>
            <person name="Gatherer D."/>
        </authorList>
    </citation>
    <scope>NUCLEOTIDE SEQUENCE [LARGE SCALE GENOMIC DNA]</scope>
</reference>
<dbReference type="SMART" id="SM00248">
    <property type="entry name" value="ANK"/>
    <property type="match status" value="5"/>
</dbReference>
<dbReference type="InterPro" id="IPR036770">
    <property type="entry name" value="Ankyrin_rpt-contain_sf"/>
</dbReference>
<dbReference type="PANTHER" id="PTHR24161">
    <property type="entry name" value="ANK_REP_REGION DOMAIN-CONTAINING PROTEIN-RELATED"/>
    <property type="match status" value="1"/>
</dbReference>
<gene>
    <name evidence="5" type="ORF">LSCM4_08244</name>
</gene>
<accession>A0A836I436</accession>
<feature type="repeat" description="ANK" evidence="3">
    <location>
        <begin position="112"/>
        <end position="144"/>
    </location>
</feature>
<proteinExistence type="predicted"/>
<dbReference type="AlphaFoldDB" id="A0A836I436"/>
<feature type="transmembrane region" description="Helical" evidence="4">
    <location>
        <begin position="502"/>
        <end position="525"/>
    </location>
</feature>
<dbReference type="SMR" id="A0A836I436"/>
<feature type="transmembrane region" description="Helical" evidence="4">
    <location>
        <begin position="415"/>
        <end position="433"/>
    </location>
</feature>
<evidence type="ECO:0000256" key="3">
    <source>
        <dbReference type="PROSITE-ProRule" id="PRU00023"/>
    </source>
</evidence>
<dbReference type="KEGG" id="loi:92364048"/>
<dbReference type="Pfam" id="PF12796">
    <property type="entry name" value="Ank_2"/>
    <property type="match status" value="2"/>
</dbReference>
<dbReference type="PROSITE" id="PS50088">
    <property type="entry name" value="ANK_REPEAT"/>
    <property type="match status" value="3"/>
</dbReference>
<dbReference type="EMBL" id="JAFHLR010000003">
    <property type="protein sequence ID" value="KAG5488020.1"/>
    <property type="molecule type" value="Genomic_DNA"/>
</dbReference>
<feature type="repeat" description="ANK" evidence="3">
    <location>
        <begin position="286"/>
        <end position="318"/>
    </location>
</feature>
<reference evidence="6" key="1">
    <citation type="journal article" date="2021" name="Microbiol. Resour. Announc.">
        <title>LGAAP: Leishmaniinae Genome Assembly and Annotation Pipeline.</title>
        <authorList>
            <person name="Almutairi H."/>
            <person name="Urbaniak M.D."/>
            <person name="Bates M.D."/>
            <person name="Jariyapan N."/>
            <person name="Kwakye-Nuako G."/>
            <person name="Thomaz-Soccol V."/>
            <person name="Al-Salem W.S."/>
            <person name="Dillon R.J."/>
            <person name="Bates P.A."/>
            <person name="Gatherer D."/>
        </authorList>
    </citation>
    <scope>NUCLEOTIDE SEQUENCE [LARGE SCALE GENOMIC DNA]</scope>
</reference>
<keyword evidence="6" id="KW-1185">Reference proteome</keyword>
<feature type="transmembrane region" description="Helical" evidence="4">
    <location>
        <begin position="711"/>
        <end position="731"/>
    </location>
</feature>
<evidence type="ECO:0000313" key="6">
    <source>
        <dbReference type="Proteomes" id="UP000674143"/>
    </source>
</evidence>
<dbReference type="GeneID" id="92364048"/>
<protein>
    <recommendedName>
        <fullName evidence="7">Palmitoyltransferase DHHC domain-containing protein</fullName>
    </recommendedName>
</protein>
<keyword evidence="4" id="KW-0472">Membrane</keyword>
<dbReference type="Gene3D" id="1.25.40.20">
    <property type="entry name" value="Ankyrin repeat-containing domain"/>
    <property type="match status" value="2"/>
</dbReference>
<evidence type="ECO:0000256" key="2">
    <source>
        <dbReference type="ARBA" id="ARBA00023043"/>
    </source>
</evidence>
<evidence type="ECO:0008006" key="7">
    <source>
        <dbReference type="Google" id="ProtNLM"/>
    </source>
</evidence>
<dbReference type="InterPro" id="IPR002110">
    <property type="entry name" value="Ankyrin_rpt"/>
</dbReference>
<name>A0A836I436_9TRYP</name>
<dbReference type="Proteomes" id="UP000674143">
    <property type="component" value="Unassembled WGS sequence"/>
</dbReference>
<keyword evidence="2 3" id="KW-0040">ANK repeat</keyword>
<dbReference type="RefSeq" id="XP_067066147.1">
    <property type="nucleotide sequence ID" value="XM_067210114.1"/>
</dbReference>
<evidence type="ECO:0000256" key="1">
    <source>
        <dbReference type="ARBA" id="ARBA00022737"/>
    </source>
</evidence>
<evidence type="ECO:0000256" key="4">
    <source>
        <dbReference type="SAM" id="Phobius"/>
    </source>
</evidence>
<feature type="repeat" description="ANK" evidence="3">
    <location>
        <begin position="145"/>
        <end position="177"/>
    </location>
</feature>
<evidence type="ECO:0000313" key="5">
    <source>
        <dbReference type="EMBL" id="KAG5488020.1"/>
    </source>
</evidence>
<keyword evidence="4" id="KW-0812">Transmembrane</keyword>
<dbReference type="PANTHER" id="PTHR24161:SF85">
    <property type="entry name" value="PALMITOYLTRANSFERASE HIP14"/>
    <property type="match status" value="1"/>
</dbReference>
<keyword evidence="4" id="KW-1133">Transmembrane helix</keyword>
<dbReference type="SUPFAM" id="SSF48403">
    <property type="entry name" value="Ankyrin repeat"/>
    <property type="match status" value="1"/>
</dbReference>
<feature type="transmembrane region" description="Helical" evidence="4">
    <location>
        <begin position="612"/>
        <end position="635"/>
    </location>
</feature>
<dbReference type="PROSITE" id="PS50297">
    <property type="entry name" value="ANK_REP_REGION"/>
    <property type="match status" value="2"/>
</dbReference>
<comment type="caution">
    <text evidence="5">The sequence shown here is derived from an EMBL/GenBank/DDBJ whole genome shotgun (WGS) entry which is preliminary data.</text>
</comment>
<sequence>MQRLIERMWDQQVGLDEYLPGTPYPEHRKYDNLADDFPYHITGRGSFPSAAQRQRGRTTAERLFQEQDAVRRRQFPSCFEEACAYGNLQAAILMWSQGTVDIPTRRAVYEGNNASALMWAAFKGHLPIVRFLVDQNAPLEVDNALGHTALQWAITGGHADVVRYLLDHGADPSHRDRQGFDAAFAAVQSGHLALLLMLTEDAAREGRLLQTSDHGLVLYKPSAGQQAQAATLINPRTKKPYYLLNPQLRDVEGHTLMHWAAYRNSPATCQYLLEHWGYNVDAQDSRGRTPLVWAAREGFSEVMELLLSRGADRHIADSDGWTALQHARVRNHPEAVYVLESYPESRLAAATAAIASDNALADREFSELAGSVKTALLTASATATTTTSISSGRYVCVRDRRAAGTLRMIRLHSTFAVMAVAGPAYVVFSFVVLKVLPPFVSHFPCGVYFFKNVLWTRLVPRPTQTSRSGPPPSIMKQIGIPGSVAESVRGTWLFRLRDPINLFIWLTFPVMQVWAWNSLGLVPLFSFSSPEGATALERQAASQAAAALWGTTATPAAASTDRQPLIDYFGLSFIRLLTFRSNPLDQFQADAATVTPALIAAEKAYMAQSNNLVRWVLMLLLLVSVVCALLCKLLAGRSVMRASEEGALRTSPIWRILASRQYRWLHPRFFFQERHMQMPLRAFYCRERDVVVRGYDSYSALLDSPIGRSNHLWFVLSMTSFALFELLVMVWGCQQTRVLLRCPDRVPWYRDAFFALQSTEALAATVRSSAWSTSTTATATATGAMSGSLSERTTLQAVVPSMLAAAAAAAPILSLSWLNTAMEMFLHGLPCRQYRHLEEITTDYINAEAADDDPSRLAGIARRIAYLFRYYLWPTRASVLGVWVLHYSTLAALWFGCVAVRQWIGVWSGATRMELSNPLGQGSDGELVSIFPKDAQQAQRVVPIDDDEERYYATVCPSKARAITTGTGAGAPEGRGRCLYGEGSGIVNVLSFLLGQNGRRWVGAVTVSPHNTPIKAPMLS</sequence>
<organism evidence="5 6">
    <name type="scientific">Leishmania orientalis</name>
    <dbReference type="NCBI Taxonomy" id="2249476"/>
    <lineage>
        <taxon>Eukaryota</taxon>
        <taxon>Discoba</taxon>
        <taxon>Euglenozoa</taxon>
        <taxon>Kinetoplastea</taxon>
        <taxon>Metakinetoplastina</taxon>
        <taxon>Trypanosomatida</taxon>
        <taxon>Trypanosomatidae</taxon>
        <taxon>Leishmaniinae</taxon>
        <taxon>Leishmania</taxon>
    </lineage>
</organism>